<evidence type="ECO:0000313" key="2">
    <source>
        <dbReference type="EMBL" id="KAF2830926.1"/>
    </source>
</evidence>
<dbReference type="OrthoDB" id="3791143at2759"/>
<evidence type="ECO:0000256" key="1">
    <source>
        <dbReference type="SAM" id="MobiDB-lite"/>
    </source>
</evidence>
<dbReference type="EMBL" id="MU006219">
    <property type="protein sequence ID" value="KAF2830926.1"/>
    <property type="molecule type" value="Genomic_DNA"/>
</dbReference>
<accession>A0A6A7ACG7</accession>
<sequence>MDRSINAMVCQDMVEICSDIINYCTGWVGPTSYLLNATYAKLVLGPHFDSENAQDALKIYSISSEQWKFEADYWFRVTLTTLQMGSLRMVSTPELDRSRVQKVEGFGTKWHVYHVHYVYLTAFIVTMSPPLHATKRKSQGASISSKRRKGLLRGTESQPVRVDALQLFYQRLSPRKAIAASQATEATANTTVPLTFESQLRESQPQDTIVATKGSKPATVATAKDNDALEDFDAAFANDFNVIDWLRLPRHMKPLATQKQKKSWVYLHGYCVVLRKQPDRVFFVCRYCHDHKIVDCGGGGLYKTTTSTST</sequence>
<reference evidence="2" key="1">
    <citation type="journal article" date="2020" name="Stud. Mycol.">
        <title>101 Dothideomycetes genomes: a test case for predicting lifestyles and emergence of pathogens.</title>
        <authorList>
            <person name="Haridas S."/>
            <person name="Albert R."/>
            <person name="Binder M."/>
            <person name="Bloem J."/>
            <person name="Labutti K."/>
            <person name="Salamov A."/>
            <person name="Andreopoulos B."/>
            <person name="Baker S."/>
            <person name="Barry K."/>
            <person name="Bills G."/>
            <person name="Bluhm B."/>
            <person name="Cannon C."/>
            <person name="Castanera R."/>
            <person name="Culley D."/>
            <person name="Daum C."/>
            <person name="Ezra D."/>
            <person name="Gonzalez J."/>
            <person name="Henrissat B."/>
            <person name="Kuo A."/>
            <person name="Liang C."/>
            <person name="Lipzen A."/>
            <person name="Lutzoni F."/>
            <person name="Magnuson J."/>
            <person name="Mondo S."/>
            <person name="Nolan M."/>
            <person name="Ohm R."/>
            <person name="Pangilinan J."/>
            <person name="Park H.-J."/>
            <person name="Ramirez L."/>
            <person name="Alfaro M."/>
            <person name="Sun H."/>
            <person name="Tritt A."/>
            <person name="Yoshinaga Y."/>
            <person name="Zwiers L.-H."/>
            <person name="Turgeon B."/>
            <person name="Goodwin S."/>
            <person name="Spatafora J."/>
            <person name="Crous P."/>
            <person name="Grigoriev I."/>
        </authorList>
    </citation>
    <scope>NUCLEOTIDE SEQUENCE</scope>
    <source>
        <strain evidence="2">CBS 113818</strain>
    </source>
</reference>
<name>A0A6A7ACG7_9PLEO</name>
<organism evidence="2 3">
    <name type="scientific">Ophiobolus disseminans</name>
    <dbReference type="NCBI Taxonomy" id="1469910"/>
    <lineage>
        <taxon>Eukaryota</taxon>
        <taxon>Fungi</taxon>
        <taxon>Dikarya</taxon>
        <taxon>Ascomycota</taxon>
        <taxon>Pezizomycotina</taxon>
        <taxon>Dothideomycetes</taxon>
        <taxon>Pleosporomycetidae</taxon>
        <taxon>Pleosporales</taxon>
        <taxon>Pleosporineae</taxon>
        <taxon>Phaeosphaeriaceae</taxon>
        <taxon>Ophiobolus</taxon>
    </lineage>
</organism>
<keyword evidence="3" id="KW-1185">Reference proteome</keyword>
<dbReference type="Proteomes" id="UP000799424">
    <property type="component" value="Unassembled WGS sequence"/>
</dbReference>
<feature type="region of interest" description="Disordered" evidence="1">
    <location>
        <begin position="135"/>
        <end position="155"/>
    </location>
</feature>
<gene>
    <name evidence="2" type="ORF">CC86DRAFT_464121</name>
</gene>
<dbReference type="AlphaFoldDB" id="A0A6A7ACG7"/>
<evidence type="ECO:0000313" key="3">
    <source>
        <dbReference type="Proteomes" id="UP000799424"/>
    </source>
</evidence>
<proteinExistence type="predicted"/>
<protein>
    <submittedName>
        <fullName evidence="2">Uncharacterized protein</fullName>
    </submittedName>
</protein>